<dbReference type="Proteomes" id="UP001497623">
    <property type="component" value="Unassembled WGS sequence"/>
</dbReference>
<name>A0AAV2PKF7_MEGNR</name>
<gene>
    <name evidence="1" type="ORF">MNOR_LOCUS490</name>
</gene>
<sequence>MRPYMKFLRRFKGLFKGLSKNSKPRSPKLRRYDRTSRTILFISSVRTGFVPIAEISLLYAPSVVTLKLVSAADTFSFSNGYSEDDSEGDSPHYSAVRLHFVSSKRRTQDFFT</sequence>
<organism evidence="1 2">
    <name type="scientific">Meganyctiphanes norvegica</name>
    <name type="common">Northern krill</name>
    <name type="synonym">Thysanopoda norvegica</name>
    <dbReference type="NCBI Taxonomy" id="48144"/>
    <lineage>
        <taxon>Eukaryota</taxon>
        <taxon>Metazoa</taxon>
        <taxon>Ecdysozoa</taxon>
        <taxon>Arthropoda</taxon>
        <taxon>Crustacea</taxon>
        <taxon>Multicrustacea</taxon>
        <taxon>Malacostraca</taxon>
        <taxon>Eumalacostraca</taxon>
        <taxon>Eucarida</taxon>
        <taxon>Euphausiacea</taxon>
        <taxon>Euphausiidae</taxon>
        <taxon>Meganyctiphanes</taxon>
    </lineage>
</organism>
<feature type="non-terminal residue" evidence="1">
    <location>
        <position position="112"/>
    </location>
</feature>
<dbReference type="EMBL" id="CAXKWB010000108">
    <property type="protein sequence ID" value="CAL4059368.1"/>
    <property type="molecule type" value="Genomic_DNA"/>
</dbReference>
<accession>A0AAV2PKF7</accession>
<proteinExistence type="predicted"/>
<protein>
    <submittedName>
        <fullName evidence="1">Uncharacterized protein</fullName>
    </submittedName>
</protein>
<dbReference type="AlphaFoldDB" id="A0AAV2PKF7"/>
<evidence type="ECO:0000313" key="2">
    <source>
        <dbReference type="Proteomes" id="UP001497623"/>
    </source>
</evidence>
<comment type="caution">
    <text evidence="1">The sequence shown here is derived from an EMBL/GenBank/DDBJ whole genome shotgun (WGS) entry which is preliminary data.</text>
</comment>
<reference evidence="1 2" key="1">
    <citation type="submission" date="2024-05" db="EMBL/GenBank/DDBJ databases">
        <authorList>
            <person name="Wallberg A."/>
        </authorList>
    </citation>
    <scope>NUCLEOTIDE SEQUENCE [LARGE SCALE GENOMIC DNA]</scope>
</reference>
<keyword evidence="2" id="KW-1185">Reference proteome</keyword>
<evidence type="ECO:0000313" key="1">
    <source>
        <dbReference type="EMBL" id="CAL4059368.1"/>
    </source>
</evidence>